<reference evidence="2 3" key="2">
    <citation type="submission" date="2016-06" db="EMBL/GenBank/DDBJ databases">
        <authorList>
            <person name="Rodrigo-Torres L."/>
            <person name="Arahal D.R."/>
        </authorList>
    </citation>
    <scope>NUCLEOTIDE SEQUENCE [LARGE SCALE GENOMIC DNA]</scope>
    <source>
        <strain evidence="2 3">CECT 5116</strain>
    </source>
</reference>
<evidence type="ECO:0000313" key="4">
    <source>
        <dbReference type="Proteomes" id="UP000092871"/>
    </source>
</evidence>
<evidence type="ECO:0000313" key="2">
    <source>
        <dbReference type="EMBL" id="SBT20015.1"/>
    </source>
</evidence>
<evidence type="ECO:0000313" key="1">
    <source>
        <dbReference type="EMBL" id="SBT17689.1"/>
    </source>
</evidence>
<organism evidence="1 4">
    <name type="scientific">Marinomonas gallaica</name>
    <dbReference type="NCBI Taxonomy" id="1806667"/>
    <lineage>
        <taxon>Bacteria</taxon>
        <taxon>Pseudomonadati</taxon>
        <taxon>Pseudomonadota</taxon>
        <taxon>Gammaproteobacteria</taxon>
        <taxon>Oceanospirillales</taxon>
        <taxon>Oceanospirillaceae</taxon>
        <taxon>Marinomonas</taxon>
    </lineage>
</organism>
<proteinExistence type="predicted"/>
<dbReference type="RefSeq" id="WP_067035148.1">
    <property type="nucleotide sequence ID" value="NZ_FLRA01000012.1"/>
</dbReference>
<accession>A0A1C3JRK8</accession>
<dbReference type="EMBL" id="FLRA01000012">
    <property type="protein sequence ID" value="SBT17689.1"/>
    <property type="molecule type" value="Genomic_DNA"/>
</dbReference>
<dbReference type="OrthoDB" id="6106201at2"/>
<protein>
    <recommendedName>
        <fullName evidence="5">Tetratricopeptide repeat protein</fullName>
    </recommendedName>
</protein>
<dbReference type="Proteomes" id="UP000092840">
    <property type="component" value="Unassembled WGS sequence"/>
</dbReference>
<gene>
    <name evidence="1" type="ORF">MGA5115_01805</name>
    <name evidence="2" type="ORF">MGA5116_00598</name>
</gene>
<reference evidence="1 4" key="1">
    <citation type="submission" date="2016-06" db="EMBL/GenBank/DDBJ databases">
        <authorList>
            <person name="Kjaerup R.B."/>
            <person name="Dalgaard T.S."/>
            <person name="Juul-Madsen H.R."/>
        </authorList>
    </citation>
    <scope>NUCLEOTIDE SEQUENCE [LARGE SCALE GENOMIC DNA]</scope>
    <source>
        <strain evidence="1 4">CECT 5115</strain>
    </source>
</reference>
<dbReference type="Proteomes" id="UP000092871">
    <property type="component" value="Unassembled WGS sequence"/>
</dbReference>
<keyword evidence="3" id="KW-1185">Reference proteome</keyword>
<dbReference type="EMBL" id="FLRB01000005">
    <property type="protein sequence ID" value="SBT20015.1"/>
    <property type="molecule type" value="Genomic_DNA"/>
</dbReference>
<name>A0A1C3JRK8_9GAMM</name>
<evidence type="ECO:0008006" key="5">
    <source>
        <dbReference type="Google" id="ProtNLM"/>
    </source>
</evidence>
<sequence>MESWKQYIVAGDQAFQHCENRAAIHCYKQASACARQHLGCWYDTQAVLSALVSSDLKVVEAQCRLECFEEAVETYSSLSLELRKFQCHVEPSNPIAVVVTQAINRVKEEFINLTKVYAYEILYSAKRSPMG</sequence>
<dbReference type="AlphaFoldDB" id="A0A1C3JRK8"/>
<evidence type="ECO:0000313" key="3">
    <source>
        <dbReference type="Proteomes" id="UP000092840"/>
    </source>
</evidence>